<name>A0ABU5HZ39_9HYPH</name>
<gene>
    <name evidence="3" type="ORF">U0C82_04375</name>
</gene>
<accession>A0ABU5HZ39</accession>
<evidence type="ECO:0000256" key="2">
    <source>
        <dbReference type="SAM" id="SignalP"/>
    </source>
</evidence>
<evidence type="ECO:0008006" key="5">
    <source>
        <dbReference type="Google" id="ProtNLM"/>
    </source>
</evidence>
<keyword evidence="2" id="KW-0732">Signal</keyword>
<evidence type="ECO:0000256" key="1">
    <source>
        <dbReference type="SAM" id="MobiDB-lite"/>
    </source>
</evidence>
<proteinExistence type="predicted"/>
<evidence type="ECO:0000313" key="4">
    <source>
        <dbReference type="Proteomes" id="UP001294412"/>
    </source>
</evidence>
<evidence type="ECO:0000313" key="3">
    <source>
        <dbReference type="EMBL" id="MDY8108388.1"/>
    </source>
</evidence>
<dbReference type="EMBL" id="JAXLPB010000001">
    <property type="protein sequence ID" value="MDY8108388.1"/>
    <property type="molecule type" value="Genomic_DNA"/>
</dbReference>
<keyword evidence="4" id="KW-1185">Reference proteome</keyword>
<dbReference type="Proteomes" id="UP001294412">
    <property type="component" value="Unassembled WGS sequence"/>
</dbReference>
<feature type="chain" id="PRO_5045921832" description="DUF2125 domain-containing protein" evidence="2">
    <location>
        <begin position="20"/>
        <end position="533"/>
    </location>
</feature>
<sequence length="533" mass="55731">MRLPVVALLAALSASPALAQEPATASPASAELPGLAEMKAAMPRPVLAPGTPAGARAIRAALIPYVTAEAFESGIVAITPVSDGYRIDLSFQDVLDSLADTTGIAMTVSDYALLISEQPDGQWYVSISGPLAIAMKMSVPQPGTTGARMVDRSLRMSVEDTAFEGYFDPNLFGYTRSYWVIGTVRQTETTGEFVSTSETGPSTMVAESREGGNGTVDMDAIQTIGATRQAFDLSVDPANPDRTIPVLITSQEARSEVTGEGFESQDLGRLLPLLVELSQEPERPGLLKALQAGLTAALPVFEQFAIAATIAGAKVDLGPFGSGEIAAIEMDVDMDGAETSGAYSLAYDLTGVSVASPFIPAWASPLVPERLRIELTASDIDLANPARTAIENLRLDADAPLIPSAFETMAQQFEASGPSFGISDSLLSGKDYTIDYSAAFKDGATTIAVETDGLDRIIAHLQAAGADVPEAMQGVSFLQVAKGFAKPFDDGRHEWIVHLGADGSVTVNGAMLKAPAPEPLPGSGNLPPAIDRL</sequence>
<organism evidence="3 4">
    <name type="scientific">Fulvimarina uroteuthidis</name>
    <dbReference type="NCBI Taxonomy" id="3098149"/>
    <lineage>
        <taxon>Bacteria</taxon>
        <taxon>Pseudomonadati</taxon>
        <taxon>Pseudomonadota</taxon>
        <taxon>Alphaproteobacteria</taxon>
        <taxon>Hyphomicrobiales</taxon>
        <taxon>Aurantimonadaceae</taxon>
        <taxon>Fulvimarina</taxon>
    </lineage>
</organism>
<feature type="region of interest" description="Disordered" evidence="1">
    <location>
        <begin position="194"/>
        <end position="214"/>
    </location>
</feature>
<comment type="caution">
    <text evidence="3">The sequence shown here is derived from an EMBL/GenBank/DDBJ whole genome shotgun (WGS) entry which is preliminary data.</text>
</comment>
<feature type="signal peptide" evidence="2">
    <location>
        <begin position="1"/>
        <end position="19"/>
    </location>
</feature>
<reference evidence="3 4" key="1">
    <citation type="submission" date="2023-12" db="EMBL/GenBank/DDBJ databases">
        <title>Description of Novel Strain Fulvimarina sp. 2208YS6-2-32 isolated from Uroteuthis (Photololigo) edulis.</title>
        <authorList>
            <person name="Park J.-S."/>
        </authorList>
    </citation>
    <scope>NUCLEOTIDE SEQUENCE [LARGE SCALE GENOMIC DNA]</scope>
    <source>
        <strain evidence="3 4">2208YS6-2-32</strain>
    </source>
</reference>
<protein>
    <recommendedName>
        <fullName evidence="5">DUF2125 domain-containing protein</fullName>
    </recommendedName>
</protein>
<dbReference type="RefSeq" id="WP_322185833.1">
    <property type="nucleotide sequence ID" value="NZ_JAXLPB010000001.1"/>
</dbReference>